<proteinExistence type="predicted"/>
<feature type="transmembrane region" description="Helical" evidence="1">
    <location>
        <begin position="138"/>
        <end position="164"/>
    </location>
</feature>
<feature type="transmembrane region" description="Helical" evidence="1">
    <location>
        <begin position="5"/>
        <end position="21"/>
    </location>
</feature>
<protein>
    <recommendedName>
        <fullName evidence="4">Gustatory receptor</fullName>
    </recommendedName>
</protein>
<accession>A0A226EWB5</accession>
<evidence type="ECO:0000313" key="2">
    <source>
        <dbReference type="EMBL" id="OXA61893.1"/>
    </source>
</evidence>
<dbReference type="AlphaFoldDB" id="A0A226EWB5"/>
<comment type="caution">
    <text evidence="2">The sequence shown here is derived from an EMBL/GenBank/DDBJ whole genome shotgun (WGS) entry which is preliminary data.</text>
</comment>
<feature type="transmembrane region" description="Helical" evidence="1">
    <location>
        <begin position="99"/>
        <end position="118"/>
    </location>
</feature>
<keyword evidence="1" id="KW-1133">Transmembrane helix</keyword>
<sequence>MCHPHFIYSIILNGCNAFLWYDFYYKITSELLEEHSLVDKILFVALIISFNFFDVFFRVVLIIYRKQIPKLLVELETVKFAQVHNDFEKCRKFYCLFRLLLLLPRLVCPVIILCWYYQNVPAKSSILPNTTWYYISFFIFAEIPIMLSIIFIYDLILVTTFCIIRTFEDFARSTHEAIISRCHLFSETGSSQNFSIEQKNGISPTPSFVVINDADSIQAVTKDGLRKFENLETLSKKYDRVIGPLIFGIIVRSVFMIVHSANSLLFAEPVMESRKQGFIKDAFDVLMLIIELSQLLTLLQLGSEVVNRIAEWKVNLFNAVILMEDDKEKDQMKDLVQVICKWDWRISAMGLFDIKKSLVCSIVTTILSYIIPIQTFG</sequence>
<keyword evidence="3" id="KW-1185">Reference proteome</keyword>
<gene>
    <name evidence="2" type="ORF">Fcan01_02023</name>
</gene>
<feature type="transmembrane region" description="Helical" evidence="1">
    <location>
        <begin position="41"/>
        <end position="64"/>
    </location>
</feature>
<keyword evidence="1" id="KW-0812">Transmembrane</keyword>
<evidence type="ECO:0008006" key="4">
    <source>
        <dbReference type="Google" id="ProtNLM"/>
    </source>
</evidence>
<dbReference type="Proteomes" id="UP000198287">
    <property type="component" value="Unassembled WGS sequence"/>
</dbReference>
<dbReference type="EMBL" id="LNIX01000001">
    <property type="protein sequence ID" value="OXA61893.1"/>
    <property type="molecule type" value="Genomic_DNA"/>
</dbReference>
<keyword evidence="1" id="KW-0472">Membrane</keyword>
<evidence type="ECO:0000313" key="3">
    <source>
        <dbReference type="Proteomes" id="UP000198287"/>
    </source>
</evidence>
<reference evidence="2 3" key="1">
    <citation type="submission" date="2015-12" db="EMBL/GenBank/DDBJ databases">
        <title>The genome of Folsomia candida.</title>
        <authorList>
            <person name="Faddeeva A."/>
            <person name="Derks M.F."/>
            <person name="Anvar Y."/>
            <person name="Smit S."/>
            <person name="Van Straalen N."/>
            <person name="Roelofs D."/>
        </authorList>
    </citation>
    <scope>NUCLEOTIDE SEQUENCE [LARGE SCALE GENOMIC DNA]</scope>
    <source>
        <strain evidence="2 3">VU population</strain>
        <tissue evidence="2">Whole body</tissue>
    </source>
</reference>
<organism evidence="2 3">
    <name type="scientific">Folsomia candida</name>
    <name type="common">Springtail</name>
    <dbReference type="NCBI Taxonomy" id="158441"/>
    <lineage>
        <taxon>Eukaryota</taxon>
        <taxon>Metazoa</taxon>
        <taxon>Ecdysozoa</taxon>
        <taxon>Arthropoda</taxon>
        <taxon>Hexapoda</taxon>
        <taxon>Collembola</taxon>
        <taxon>Entomobryomorpha</taxon>
        <taxon>Isotomoidea</taxon>
        <taxon>Isotomidae</taxon>
        <taxon>Proisotominae</taxon>
        <taxon>Folsomia</taxon>
    </lineage>
</organism>
<name>A0A226EWB5_FOLCA</name>
<evidence type="ECO:0000256" key="1">
    <source>
        <dbReference type="SAM" id="Phobius"/>
    </source>
</evidence>